<dbReference type="Pfam" id="PF04127">
    <property type="entry name" value="DFP"/>
    <property type="match status" value="1"/>
</dbReference>
<evidence type="ECO:0000259" key="1">
    <source>
        <dbReference type="Pfam" id="PF04127"/>
    </source>
</evidence>
<dbReference type="EMBL" id="AKFS01000072">
    <property type="protein sequence ID" value="EJF47828.1"/>
    <property type="molecule type" value="Genomic_DNA"/>
</dbReference>
<dbReference type="PATRIC" id="fig|1125717.3.peg.493"/>
<feature type="non-terminal residue" evidence="2">
    <location>
        <position position="1"/>
    </location>
</feature>
<dbReference type="InterPro" id="IPR007085">
    <property type="entry name" value="DNA/pantothenate-metab_flavo_C"/>
</dbReference>
<gene>
    <name evidence="2" type="ORF">HMPREF1317_1530</name>
</gene>
<sequence>PLAGTRVLVTAGGTHEPIDPVRYLGNSSSGRQGVAIARAAAASGARVTLVAANIDDSLVRGAGAGTEVVPVSTAAQMRDAVTARLEGADALVMAAAVADFRPKRALASKIKKDTDGDGAPVIELVRNPDILAEAARSPHRPRVVVGFAAETGTDEEVAAFGRAKARRKGADLMAVNRVGEGEGFGDVPNRIDVLDAGGRGVGTASGTKDDVAEYLVGLIASRLATLSA</sequence>
<dbReference type="InterPro" id="IPR035929">
    <property type="entry name" value="CoaB-like_sf"/>
</dbReference>
<dbReference type="Proteomes" id="UP000004578">
    <property type="component" value="Unassembled WGS sequence"/>
</dbReference>
<organism evidence="2 3">
    <name type="scientific">Schaalia georgiae F0490</name>
    <dbReference type="NCBI Taxonomy" id="1125717"/>
    <lineage>
        <taxon>Bacteria</taxon>
        <taxon>Bacillati</taxon>
        <taxon>Actinomycetota</taxon>
        <taxon>Actinomycetes</taxon>
        <taxon>Actinomycetales</taxon>
        <taxon>Actinomycetaceae</taxon>
        <taxon>Schaalia</taxon>
    </lineage>
</organism>
<dbReference type="Gene3D" id="3.40.50.10300">
    <property type="entry name" value="CoaB-like"/>
    <property type="match status" value="1"/>
</dbReference>
<accession>J1HQD7</accession>
<comment type="caution">
    <text evidence="2">The sequence shown here is derived from an EMBL/GenBank/DDBJ whole genome shotgun (WGS) entry which is preliminary data.</text>
</comment>
<keyword evidence="3" id="KW-1185">Reference proteome</keyword>
<evidence type="ECO:0000313" key="3">
    <source>
        <dbReference type="Proteomes" id="UP000004578"/>
    </source>
</evidence>
<dbReference type="SUPFAM" id="SSF102645">
    <property type="entry name" value="CoaB-like"/>
    <property type="match status" value="1"/>
</dbReference>
<feature type="domain" description="DNA/pantothenate metabolism flavoprotein C-terminal" evidence="1">
    <location>
        <begin position="2"/>
        <end position="220"/>
    </location>
</feature>
<dbReference type="GO" id="GO:0015937">
    <property type="term" value="P:coenzyme A biosynthetic process"/>
    <property type="evidence" value="ECO:0007669"/>
    <property type="project" value="UniProtKB-ARBA"/>
</dbReference>
<evidence type="ECO:0000313" key="2">
    <source>
        <dbReference type="EMBL" id="EJF47828.1"/>
    </source>
</evidence>
<protein>
    <submittedName>
        <fullName evidence="2">DNA/pantothenate metabolism flavoprotein</fullName>
    </submittedName>
</protein>
<proteinExistence type="predicted"/>
<reference evidence="2 3" key="1">
    <citation type="submission" date="2012-05" db="EMBL/GenBank/DDBJ databases">
        <authorList>
            <person name="Harkins D.M."/>
            <person name="Madupu R."/>
            <person name="Durkin A.S."/>
            <person name="Torralba M."/>
            <person name="Methe B."/>
            <person name="Sutton G.G."/>
            <person name="Nelson K.E."/>
        </authorList>
    </citation>
    <scope>NUCLEOTIDE SEQUENCE [LARGE SCALE GENOMIC DNA]</scope>
    <source>
        <strain evidence="2 3">F0490</strain>
    </source>
</reference>
<name>J1HQD7_9ACTO</name>
<dbReference type="AlphaFoldDB" id="J1HQD7"/>
<dbReference type="RefSeq" id="WP_005868479.1">
    <property type="nucleotide sequence ID" value="NZ_AKFS01000072.1"/>
</dbReference>
<dbReference type="GO" id="GO:0003824">
    <property type="term" value="F:catalytic activity"/>
    <property type="evidence" value="ECO:0007669"/>
    <property type="project" value="UniProtKB-ARBA"/>
</dbReference>